<dbReference type="InterPro" id="IPR038354">
    <property type="entry name" value="VKOR_sf"/>
</dbReference>
<accession>A0A1G1VAN9</accession>
<protein>
    <recommendedName>
        <fullName evidence="11">Vitamin K epoxide reductase domain-containing protein</fullName>
    </recommendedName>
</protein>
<keyword evidence="3 10" id="KW-0812">Transmembrane</keyword>
<comment type="similarity">
    <text evidence="2">Belongs to the VKOR family.</text>
</comment>
<keyword evidence="6" id="KW-0560">Oxidoreductase</keyword>
<keyword evidence="5 10" id="KW-1133">Transmembrane helix</keyword>
<evidence type="ECO:0000256" key="1">
    <source>
        <dbReference type="ARBA" id="ARBA00004141"/>
    </source>
</evidence>
<evidence type="ECO:0000256" key="3">
    <source>
        <dbReference type="ARBA" id="ARBA00022692"/>
    </source>
</evidence>
<feature type="transmembrane region" description="Helical" evidence="10">
    <location>
        <begin position="85"/>
        <end position="104"/>
    </location>
</feature>
<keyword evidence="7 10" id="KW-0472">Membrane</keyword>
<feature type="transmembrane region" description="Helical" evidence="10">
    <location>
        <begin position="110"/>
        <end position="138"/>
    </location>
</feature>
<dbReference type="GO" id="GO:0048038">
    <property type="term" value="F:quinone binding"/>
    <property type="evidence" value="ECO:0007669"/>
    <property type="project" value="UniProtKB-KW"/>
</dbReference>
<dbReference type="InterPro" id="IPR044698">
    <property type="entry name" value="VKOR/LTO1"/>
</dbReference>
<keyword evidence="9" id="KW-0676">Redox-active center</keyword>
<dbReference type="CDD" id="cd12916">
    <property type="entry name" value="VKOR_1"/>
    <property type="match status" value="1"/>
</dbReference>
<dbReference type="Gene3D" id="1.20.1440.130">
    <property type="entry name" value="VKOR domain"/>
    <property type="match status" value="1"/>
</dbReference>
<feature type="domain" description="Vitamin K epoxide reductase" evidence="11">
    <location>
        <begin position="3"/>
        <end position="137"/>
    </location>
</feature>
<name>A0A1G1VAN9_9BACT</name>
<dbReference type="SMART" id="SM00756">
    <property type="entry name" value="VKc"/>
    <property type="match status" value="1"/>
</dbReference>
<keyword evidence="4" id="KW-0874">Quinone</keyword>
<evidence type="ECO:0000256" key="2">
    <source>
        <dbReference type="ARBA" id="ARBA00006214"/>
    </source>
</evidence>
<dbReference type="Proteomes" id="UP000178659">
    <property type="component" value="Unassembled WGS sequence"/>
</dbReference>
<evidence type="ECO:0000259" key="11">
    <source>
        <dbReference type="SMART" id="SM00756"/>
    </source>
</evidence>
<comment type="caution">
    <text evidence="12">The sequence shown here is derived from an EMBL/GenBank/DDBJ whole genome shotgun (WGS) entry which is preliminary data.</text>
</comment>
<evidence type="ECO:0000256" key="8">
    <source>
        <dbReference type="ARBA" id="ARBA00023157"/>
    </source>
</evidence>
<dbReference type="GO" id="GO:0016491">
    <property type="term" value="F:oxidoreductase activity"/>
    <property type="evidence" value="ECO:0007669"/>
    <property type="project" value="UniProtKB-KW"/>
</dbReference>
<evidence type="ECO:0000256" key="4">
    <source>
        <dbReference type="ARBA" id="ARBA00022719"/>
    </source>
</evidence>
<proteinExistence type="inferred from homology"/>
<evidence type="ECO:0000256" key="7">
    <source>
        <dbReference type="ARBA" id="ARBA00023136"/>
    </source>
</evidence>
<dbReference type="AlphaFoldDB" id="A0A1G1VAN9"/>
<dbReference type="Pfam" id="PF07884">
    <property type="entry name" value="VKOR"/>
    <property type="match status" value="1"/>
</dbReference>
<evidence type="ECO:0000256" key="5">
    <source>
        <dbReference type="ARBA" id="ARBA00022989"/>
    </source>
</evidence>
<dbReference type="GO" id="GO:0016020">
    <property type="term" value="C:membrane"/>
    <property type="evidence" value="ECO:0007669"/>
    <property type="project" value="UniProtKB-SubCell"/>
</dbReference>
<organism evidence="12 13">
    <name type="scientific">Candidatus Blackburnbacteria bacterium RIFCSPLOWO2_01_FULL_40_20</name>
    <dbReference type="NCBI Taxonomy" id="1797519"/>
    <lineage>
        <taxon>Bacteria</taxon>
        <taxon>Candidatus Blackburniibacteriota</taxon>
    </lineage>
</organism>
<evidence type="ECO:0000313" key="13">
    <source>
        <dbReference type="Proteomes" id="UP000178659"/>
    </source>
</evidence>
<sequence length="143" mass="15981">MNKTLTNRIIFLLSISGLLVSLYLLKTYTSQSAIACFSGEGCDIVRKSTYAYPLGIPMPAIGIFGFGITAMLSFLITLKHKFHAQFVRVLLLISFLGFSFVVYLTSLEIWVIKAFCSWCLTAAGLQLLIFSLSIYLFLNESRN</sequence>
<reference evidence="12 13" key="1">
    <citation type="journal article" date="2016" name="Nat. Commun.">
        <title>Thousands of microbial genomes shed light on interconnected biogeochemical processes in an aquifer system.</title>
        <authorList>
            <person name="Anantharaman K."/>
            <person name="Brown C.T."/>
            <person name="Hug L.A."/>
            <person name="Sharon I."/>
            <person name="Castelle C.J."/>
            <person name="Probst A.J."/>
            <person name="Thomas B.C."/>
            <person name="Singh A."/>
            <person name="Wilkins M.J."/>
            <person name="Karaoz U."/>
            <person name="Brodie E.L."/>
            <person name="Williams K.H."/>
            <person name="Hubbard S.S."/>
            <person name="Banfield J.F."/>
        </authorList>
    </citation>
    <scope>NUCLEOTIDE SEQUENCE [LARGE SCALE GENOMIC DNA]</scope>
</reference>
<evidence type="ECO:0000256" key="10">
    <source>
        <dbReference type="SAM" id="Phobius"/>
    </source>
</evidence>
<dbReference type="EMBL" id="MHCC01000027">
    <property type="protein sequence ID" value="OGY12459.1"/>
    <property type="molecule type" value="Genomic_DNA"/>
</dbReference>
<dbReference type="InterPro" id="IPR012932">
    <property type="entry name" value="VKOR"/>
</dbReference>
<evidence type="ECO:0000256" key="6">
    <source>
        <dbReference type="ARBA" id="ARBA00023002"/>
    </source>
</evidence>
<evidence type="ECO:0000313" key="12">
    <source>
        <dbReference type="EMBL" id="OGY12459.1"/>
    </source>
</evidence>
<evidence type="ECO:0000256" key="9">
    <source>
        <dbReference type="ARBA" id="ARBA00023284"/>
    </source>
</evidence>
<feature type="transmembrane region" description="Helical" evidence="10">
    <location>
        <begin position="56"/>
        <end position="78"/>
    </location>
</feature>
<gene>
    <name evidence="12" type="ORF">A3A77_00580</name>
</gene>
<keyword evidence="8" id="KW-1015">Disulfide bond</keyword>
<comment type="subcellular location">
    <subcellularLocation>
        <location evidence="1">Membrane</location>
        <topology evidence="1">Multi-pass membrane protein</topology>
    </subcellularLocation>
</comment>